<dbReference type="EMBL" id="CP008889">
    <property type="protein sequence ID" value="AIF41405.1"/>
    <property type="molecule type" value="Genomic_DNA"/>
</dbReference>
<keyword evidence="9" id="KW-1185">Reference proteome</keyword>
<evidence type="ECO:0000256" key="4">
    <source>
        <dbReference type="SAM" id="MobiDB-lite"/>
    </source>
</evidence>
<dbReference type="InterPro" id="IPR051601">
    <property type="entry name" value="Serine_prot/Carboxylest_S33"/>
</dbReference>
<dbReference type="Pfam" id="PF00561">
    <property type="entry name" value="Abhydrolase_1"/>
    <property type="match status" value="1"/>
</dbReference>
<dbReference type="Pfam" id="PF08386">
    <property type="entry name" value="Abhydrolase_4"/>
    <property type="match status" value="1"/>
</dbReference>
<feature type="chain" id="PRO_5001706391" evidence="5">
    <location>
        <begin position="26"/>
        <end position="563"/>
    </location>
</feature>
<dbReference type="OrthoDB" id="3252468at2"/>
<sequence length="563" mass="59854">MKKTIGAVGAAFSLLGVGLSAPVTAASSVPAQGATPTADASSSYTPPPVTWGTCANARLSKAGAQCGFVEVPLDYAKPKGEKIKIAVSRIKHKTSDAKKQGIMLVNPGGPGGSGLTLSRLGGAVPNKGGDPYDWIGFDPRGVGSSVPTLACDGNYFGYNRPDYRVTKAGTSQAWLKKSAAYSASCSKAAGAKLMPHMKTIDNVRDMDSIRKALGEKQINFYGFSYGTYLGQVYATMFPKQTRRMVMDGVVDPRDVWYDANLNQDIAFDKNMDVFFDWVAGNDATYHLGTSGKAIKKQWYSMRDKLAKKPANGKIGPDEWTDAYLNAGYYVFGWEDDGAALAAALQKGDFGPTTALYDDANGSGPGSDNSYAVYLGTQCTDVKWSNVWSKWLSDNSKVDKKAPFETWANAMFNLPCTSWPVKATNAQAMKIDGSKVGPVLLIAETHDGATPFPGALEVRKRFPKSALIEGVGGTTHSGSLNGIACTDDKIAAYLLTGAMPARTGGPGHADVECDPVPQPEPGPANEVTDSASSTKKKHHHVQQREGMQADLRSSLQKVATVGAR</sequence>
<dbReference type="Gene3D" id="3.40.50.1820">
    <property type="entry name" value="alpha/beta hydrolase"/>
    <property type="match status" value="1"/>
</dbReference>
<dbReference type="GO" id="GO:0016787">
    <property type="term" value="F:hydrolase activity"/>
    <property type="evidence" value="ECO:0007669"/>
    <property type="project" value="UniProtKB-KW"/>
</dbReference>
<feature type="signal peptide" evidence="5">
    <location>
        <begin position="1"/>
        <end position="25"/>
    </location>
</feature>
<protein>
    <submittedName>
        <fullName evidence="8">Peptidase</fullName>
    </submittedName>
</protein>
<evidence type="ECO:0000313" key="9">
    <source>
        <dbReference type="Proteomes" id="UP000027986"/>
    </source>
</evidence>
<dbReference type="AlphaFoldDB" id="A0A075JHT7"/>
<dbReference type="InterPro" id="IPR013595">
    <property type="entry name" value="Pept_S33_TAP-like_C"/>
</dbReference>
<proteinExistence type="inferred from homology"/>
<feature type="domain" description="AB hydrolase-1" evidence="6">
    <location>
        <begin position="103"/>
        <end position="327"/>
    </location>
</feature>
<name>A0A075JHT7_9MICO</name>
<dbReference type="SUPFAM" id="SSF53474">
    <property type="entry name" value="alpha/beta-Hydrolases"/>
    <property type="match status" value="1"/>
</dbReference>
<dbReference type="PANTHER" id="PTHR43248:SF29">
    <property type="entry name" value="TRIPEPTIDYL AMINOPEPTIDASE"/>
    <property type="match status" value="1"/>
</dbReference>
<evidence type="ECO:0000256" key="1">
    <source>
        <dbReference type="ARBA" id="ARBA00010088"/>
    </source>
</evidence>
<evidence type="ECO:0000256" key="2">
    <source>
        <dbReference type="ARBA" id="ARBA00022729"/>
    </source>
</evidence>
<comment type="similarity">
    <text evidence="1">Belongs to the peptidase S33 family.</text>
</comment>
<dbReference type="InterPro" id="IPR029058">
    <property type="entry name" value="AB_hydrolase_fold"/>
</dbReference>
<accession>A0A075JHT7</accession>
<dbReference type="PANTHER" id="PTHR43248">
    <property type="entry name" value="2-SUCCINYL-6-HYDROXY-2,4-CYCLOHEXADIENE-1-CARBOXYLATE SYNTHASE"/>
    <property type="match status" value="1"/>
</dbReference>
<dbReference type="eggNOG" id="COG0596">
    <property type="taxonomic scope" value="Bacteria"/>
</dbReference>
<dbReference type="Proteomes" id="UP000027986">
    <property type="component" value="Chromosome"/>
</dbReference>
<evidence type="ECO:0000313" key="8">
    <source>
        <dbReference type="EMBL" id="AIF41405.1"/>
    </source>
</evidence>
<evidence type="ECO:0000256" key="5">
    <source>
        <dbReference type="SAM" id="SignalP"/>
    </source>
</evidence>
<dbReference type="HOGENOM" id="CLU_013364_3_2_11"/>
<reference evidence="8 9" key="1">
    <citation type="submission" date="2014-07" db="EMBL/GenBank/DDBJ databases">
        <title>Genome Sequencing of Dermacoccus nishinomiyaensis.</title>
        <authorList>
            <person name="Hong K.W."/>
            <person name="Chan K.G."/>
        </authorList>
    </citation>
    <scope>NUCLEOTIDE SEQUENCE [LARGE SCALE GENOMIC DNA]</scope>
    <source>
        <strain evidence="8 9">M25</strain>
    </source>
</reference>
<evidence type="ECO:0000259" key="7">
    <source>
        <dbReference type="Pfam" id="PF08386"/>
    </source>
</evidence>
<feature type="region of interest" description="Disordered" evidence="4">
    <location>
        <begin position="503"/>
        <end position="563"/>
    </location>
</feature>
<feature type="domain" description="Peptidase S33 tripeptidyl aminopeptidase-like C-terminal" evidence="7">
    <location>
        <begin position="406"/>
        <end position="501"/>
    </location>
</feature>
<keyword evidence="3" id="KW-0378">Hydrolase</keyword>
<keyword evidence="2 5" id="KW-0732">Signal</keyword>
<dbReference type="GeneID" id="41841650"/>
<dbReference type="RefSeq" id="WP_038569152.1">
    <property type="nucleotide sequence ID" value="NZ_CP008889.1"/>
</dbReference>
<dbReference type="InterPro" id="IPR000073">
    <property type="entry name" value="AB_hydrolase_1"/>
</dbReference>
<organism evidence="8 9">
    <name type="scientific">Dermacoccus nishinomiyaensis</name>
    <dbReference type="NCBI Taxonomy" id="1274"/>
    <lineage>
        <taxon>Bacteria</taxon>
        <taxon>Bacillati</taxon>
        <taxon>Actinomycetota</taxon>
        <taxon>Actinomycetes</taxon>
        <taxon>Micrococcales</taxon>
        <taxon>Dermacoccaceae</taxon>
        <taxon>Dermacoccus</taxon>
    </lineage>
</organism>
<evidence type="ECO:0000256" key="3">
    <source>
        <dbReference type="ARBA" id="ARBA00022801"/>
    </source>
</evidence>
<dbReference type="KEGG" id="dni:HX89_11130"/>
<evidence type="ECO:0000259" key="6">
    <source>
        <dbReference type="Pfam" id="PF00561"/>
    </source>
</evidence>
<gene>
    <name evidence="8" type="ORF">HX89_11130</name>
</gene>